<dbReference type="Pfam" id="PF00296">
    <property type="entry name" value="Bac_luciferase"/>
    <property type="match status" value="1"/>
</dbReference>
<keyword evidence="1 6" id="KW-0285">Flavoprotein</keyword>
<dbReference type="PANTHER" id="PTHR30011:SF16">
    <property type="entry name" value="C2H2 FINGER DOMAIN TRANSCRIPTION FACTOR (EUROFUNG)-RELATED"/>
    <property type="match status" value="1"/>
</dbReference>
<dbReference type="NCBIfam" id="TIGR03860">
    <property type="entry name" value="FMN_nitrolo"/>
    <property type="match status" value="1"/>
</dbReference>
<feature type="binding site" evidence="6">
    <location>
        <position position="232"/>
    </location>
    <ligand>
        <name>FMN</name>
        <dbReference type="ChEBI" id="CHEBI:58210"/>
    </ligand>
</feature>
<feature type="binding site" evidence="6">
    <location>
        <position position="60"/>
    </location>
    <ligand>
        <name>FMN</name>
        <dbReference type="ChEBI" id="CHEBI:58210"/>
    </ligand>
</feature>
<dbReference type="GO" id="GO:0004497">
    <property type="term" value="F:monooxygenase activity"/>
    <property type="evidence" value="ECO:0007669"/>
    <property type="project" value="UniProtKB-KW"/>
</dbReference>
<dbReference type="InterPro" id="IPR011251">
    <property type="entry name" value="Luciferase-like_dom"/>
</dbReference>
<evidence type="ECO:0000313" key="9">
    <source>
        <dbReference type="EMBL" id="PZQ46425.1"/>
    </source>
</evidence>
<gene>
    <name evidence="9" type="ORF">DI556_20210</name>
</gene>
<evidence type="ECO:0000256" key="5">
    <source>
        <dbReference type="ARBA" id="ARBA00033748"/>
    </source>
</evidence>
<dbReference type="SUPFAM" id="SSF51679">
    <property type="entry name" value="Bacterial luciferase-like"/>
    <property type="match status" value="1"/>
</dbReference>
<organism evidence="9 10">
    <name type="scientific">Rhodovulum sulfidophilum</name>
    <name type="common">Rhodobacter sulfidophilus</name>
    <dbReference type="NCBI Taxonomy" id="35806"/>
    <lineage>
        <taxon>Bacteria</taxon>
        <taxon>Pseudomonadati</taxon>
        <taxon>Pseudomonadota</taxon>
        <taxon>Alphaproteobacteria</taxon>
        <taxon>Rhodobacterales</taxon>
        <taxon>Paracoccaceae</taxon>
        <taxon>Rhodovulum</taxon>
    </lineage>
</organism>
<comment type="caution">
    <text evidence="9">The sequence shown here is derived from an EMBL/GenBank/DDBJ whole genome shotgun (WGS) entry which is preliminary data.</text>
</comment>
<evidence type="ECO:0000259" key="8">
    <source>
        <dbReference type="Pfam" id="PF00296"/>
    </source>
</evidence>
<feature type="binding site" evidence="6">
    <location>
        <position position="156"/>
    </location>
    <ligand>
        <name>FMN</name>
        <dbReference type="ChEBI" id="CHEBI:58210"/>
    </ligand>
</feature>
<evidence type="ECO:0000256" key="2">
    <source>
        <dbReference type="ARBA" id="ARBA00022643"/>
    </source>
</evidence>
<dbReference type="PIRSF" id="PIRSF000337">
    <property type="entry name" value="NTA_MOA"/>
    <property type="match status" value="1"/>
</dbReference>
<dbReference type="PANTHER" id="PTHR30011">
    <property type="entry name" value="ALKANESULFONATE MONOOXYGENASE-RELATED"/>
    <property type="match status" value="1"/>
</dbReference>
<dbReference type="AlphaFoldDB" id="A0A2W5N6P1"/>
<comment type="similarity">
    <text evidence="5">Belongs to the NtaA/SnaA/DszA monooxygenase family.</text>
</comment>
<dbReference type="InterPro" id="IPR051260">
    <property type="entry name" value="Diverse_substr_monoxygenases"/>
</dbReference>
<dbReference type="InterPro" id="IPR016215">
    <property type="entry name" value="NTA_MOA"/>
</dbReference>
<evidence type="ECO:0000256" key="3">
    <source>
        <dbReference type="ARBA" id="ARBA00023002"/>
    </source>
</evidence>
<evidence type="ECO:0000256" key="7">
    <source>
        <dbReference type="SAM" id="MobiDB-lite"/>
    </source>
</evidence>
<name>A0A2W5N6P1_RHOSU</name>
<keyword evidence="3" id="KW-0560">Oxidoreductase</keyword>
<evidence type="ECO:0000313" key="10">
    <source>
        <dbReference type="Proteomes" id="UP000249185"/>
    </source>
</evidence>
<dbReference type="EMBL" id="QFPW01000025">
    <property type="protein sequence ID" value="PZQ46425.1"/>
    <property type="molecule type" value="Genomic_DNA"/>
</dbReference>
<dbReference type="GO" id="GO:0016705">
    <property type="term" value="F:oxidoreductase activity, acting on paired donors, with incorporation or reduction of molecular oxygen"/>
    <property type="evidence" value="ECO:0007669"/>
    <property type="project" value="InterPro"/>
</dbReference>
<feature type="compositionally biased region" description="Low complexity" evidence="7">
    <location>
        <begin position="442"/>
        <end position="455"/>
    </location>
</feature>
<feature type="binding site" evidence="6">
    <location>
        <position position="106"/>
    </location>
    <ligand>
        <name>FMN</name>
        <dbReference type="ChEBI" id="CHEBI:58210"/>
    </ligand>
</feature>
<feature type="region of interest" description="Disordered" evidence="7">
    <location>
        <begin position="427"/>
        <end position="455"/>
    </location>
</feature>
<evidence type="ECO:0000256" key="4">
    <source>
        <dbReference type="ARBA" id="ARBA00023033"/>
    </source>
</evidence>
<feature type="domain" description="Luciferase-like" evidence="8">
    <location>
        <begin position="34"/>
        <end position="388"/>
    </location>
</feature>
<feature type="binding site" evidence="6">
    <location>
        <position position="160"/>
    </location>
    <ligand>
        <name>FMN</name>
        <dbReference type="ChEBI" id="CHEBI:58210"/>
    </ligand>
</feature>
<keyword evidence="2 6" id="KW-0288">FMN</keyword>
<evidence type="ECO:0000256" key="6">
    <source>
        <dbReference type="PIRSR" id="PIRSR000337-1"/>
    </source>
</evidence>
<dbReference type="Gene3D" id="3.20.20.30">
    <property type="entry name" value="Luciferase-like domain"/>
    <property type="match status" value="1"/>
</dbReference>
<dbReference type="InterPro" id="IPR036661">
    <property type="entry name" value="Luciferase-like_sf"/>
</dbReference>
<sequence length="455" mass="49429">MPEPRQIRLNALDQCTPSFLAFGLWAHERDRALDYTKLGYWLDYARLLERGKFDALFLADIIGVPDVFEGGPDAAFRAGALAPSLDPSAIVAAMATVTRNLGFAITGSASYEVPYLFARRMATLDHLTEGRLGWNIVTGFLNSGARAMGEAGLGAHDARYDAADSFVDVVTALWDKSWAPGAVLRDKATGRFADPSKIAIIERDGPHHRIHAAGPTEPSPQRVPVLFQAGGSPRGRDFAATHAEGIFVNGPKLPLVAEQVTDIRARAAAFGRDPRAIRFFAGASIIVAETRSLAEARARDYQRMASVEGMLAQLSAALGIDLARYPLDEPIRYEETDAARSQLEMLTRKGQVTIRQMAESMILSGRNVTLIGTPSEIADTMTEWVEQGDVDGFNVARILAHETMEAVVDLLVPELQRRGLFKEDYAPGTLREKLRSDPPEGPAAREAAPRVAAPA</sequence>
<dbReference type="Proteomes" id="UP000249185">
    <property type="component" value="Unassembled WGS sequence"/>
</dbReference>
<accession>A0A2W5N6P1</accession>
<proteinExistence type="inferred from homology"/>
<evidence type="ECO:0000256" key="1">
    <source>
        <dbReference type="ARBA" id="ARBA00022630"/>
    </source>
</evidence>
<keyword evidence="4" id="KW-0503">Monooxygenase</keyword>
<feature type="compositionally biased region" description="Basic and acidic residues" evidence="7">
    <location>
        <begin position="427"/>
        <end position="438"/>
    </location>
</feature>
<protein>
    <submittedName>
        <fullName evidence="9">N5,N10-methylene tetrahydromethanopterin reductase</fullName>
    </submittedName>
</protein>
<reference evidence="9 10" key="1">
    <citation type="submission" date="2017-08" db="EMBL/GenBank/DDBJ databases">
        <title>Infants hospitalized years apart are colonized by the same room-sourced microbial strains.</title>
        <authorList>
            <person name="Brooks B."/>
            <person name="Olm M.R."/>
            <person name="Firek B.A."/>
            <person name="Baker R."/>
            <person name="Thomas B.C."/>
            <person name="Morowitz M.J."/>
            <person name="Banfield J.F."/>
        </authorList>
    </citation>
    <scope>NUCLEOTIDE SEQUENCE [LARGE SCALE GENOMIC DNA]</scope>
    <source>
        <strain evidence="9">S2_005_002_R2_34</strain>
    </source>
</reference>